<evidence type="ECO:0000259" key="1">
    <source>
        <dbReference type="Pfam" id="PF00326"/>
    </source>
</evidence>
<name>A0ABT2YB06_9BURK</name>
<sequence>MTSSTIPTPSSLIALSDGVPNQLIGAWPDRVYQAVPRAELHGFGATTAAMPRGRVLLCVGGGYVGLAYDREGAEVAAWLAEAGFEVHVLVHRLPGADGHPANIALRDAQAALAHIAHLQTLAPLPLLLMGLSSGGHLAGVIACQPEARQALGLLIAYAPLNANHRDHKAPAGKPDFAPPEKQAFYNEWAIGITSQPHGLPPQPIFLAYALHDKIVPIEHALNLIKSARDAGLELDAHIFNDAPHGFALRELAGSHKHWPALALDWMTQRLARPA</sequence>
<dbReference type="InterPro" id="IPR001375">
    <property type="entry name" value="Peptidase_S9_cat"/>
</dbReference>
<organism evidence="2 3">
    <name type="scientific">Roseateles oligotrophus</name>
    <dbReference type="NCBI Taxonomy" id="1769250"/>
    <lineage>
        <taxon>Bacteria</taxon>
        <taxon>Pseudomonadati</taxon>
        <taxon>Pseudomonadota</taxon>
        <taxon>Betaproteobacteria</taxon>
        <taxon>Burkholderiales</taxon>
        <taxon>Sphaerotilaceae</taxon>
        <taxon>Roseateles</taxon>
    </lineage>
</organism>
<reference evidence="2 3" key="1">
    <citation type="submission" date="2021-11" db="EMBL/GenBank/DDBJ databases">
        <authorList>
            <person name="Liang Q."/>
            <person name="Mou H."/>
            <person name="Liu Z."/>
        </authorList>
    </citation>
    <scope>NUCLEOTIDE SEQUENCE [LARGE SCALE GENOMIC DNA]</scope>
    <source>
        <strain evidence="2 3">CHU3</strain>
    </source>
</reference>
<dbReference type="Proteomes" id="UP001209701">
    <property type="component" value="Unassembled WGS sequence"/>
</dbReference>
<evidence type="ECO:0000313" key="2">
    <source>
        <dbReference type="EMBL" id="MCV2367245.1"/>
    </source>
</evidence>
<dbReference type="Gene3D" id="3.40.50.1820">
    <property type="entry name" value="alpha/beta hydrolase"/>
    <property type="match status" value="1"/>
</dbReference>
<dbReference type="GO" id="GO:0016787">
    <property type="term" value="F:hydrolase activity"/>
    <property type="evidence" value="ECO:0007669"/>
    <property type="project" value="UniProtKB-KW"/>
</dbReference>
<gene>
    <name evidence="2" type="ORF">LNV07_03940</name>
</gene>
<dbReference type="InterPro" id="IPR029058">
    <property type="entry name" value="AB_hydrolase_fold"/>
</dbReference>
<comment type="caution">
    <text evidence="2">The sequence shown here is derived from an EMBL/GenBank/DDBJ whole genome shotgun (WGS) entry which is preliminary data.</text>
</comment>
<keyword evidence="2" id="KW-0378">Hydrolase</keyword>
<protein>
    <submittedName>
        <fullName evidence="2">Alpha/beta hydrolase</fullName>
    </submittedName>
</protein>
<proteinExistence type="predicted"/>
<feature type="domain" description="Peptidase S9 prolyl oligopeptidase catalytic" evidence="1">
    <location>
        <begin position="105"/>
        <end position="269"/>
    </location>
</feature>
<dbReference type="SUPFAM" id="SSF53474">
    <property type="entry name" value="alpha/beta-Hydrolases"/>
    <property type="match status" value="1"/>
</dbReference>
<dbReference type="EMBL" id="JAJIRN010000002">
    <property type="protein sequence ID" value="MCV2367245.1"/>
    <property type="molecule type" value="Genomic_DNA"/>
</dbReference>
<keyword evidence="3" id="KW-1185">Reference proteome</keyword>
<dbReference type="Pfam" id="PF00326">
    <property type="entry name" value="Peptidase_S9"/>
    <property type="match status" value="1"/>
</dbReference>
<evidence type="ECO:0000313" key="3">
    <source>
        <dbReference type="Proteomes" id="UP001209701"/>
    </source>
</evidence>
<dbReference type="RefSeq" id="WP_263569876.1">
    <property type="nucleotide sequence ID" value="NZ_JAJIRN010000002.1"/>
</dbReference>
<accession>A0ABT2YB06</accession>